<sequence>MVSIVVVGAGVIGLSAATHLLERFQRAVTVTIIADKFTPNTTASDKSGGIIVLPQIGESDKACGWAEDTLKRLETLYDPEKSSVNGITFFEGCTEMYKSSSLKGDLWRKIYKDYRIIDMESEWNEFRIPPLNEGHCFASFSTYTVNCSLYLPWLLKRFKGLGGTTEERKITNLSELAESYDIVINCTGLGARELANDEQVYPVRGHMVSISAPWIKQYLLLGQLKSSQNERVYMIPQYGRVLIGGTYCRTEDDVGEEDSVIFEKIIKRCKEVIPSISDASIIEKWVGIRPLRKGGTRLEKEELPHGSGLLVHCYGHGHFGVSLSWGCAEEIGNIVEASIKLKN</sequence>
<dbReference type="Gene3D" id="3.30.9.10">
    <property type="entry name" value="D-Amino Acid Oxidase, subunit A, domain 2"/>
    <property type="match status" value="1"/>
</dbReference>
<dbReference type="Gene3D" id="3.40.50.720">
    <property type="entry name" value="NAD(P)-binding Rossmann-like Domain"/>
    <property type="match status" value="1"/>
</dbReference>
<name>A0A1X7TJ52_AMPQE</name>
<dbReference type="InterPro" id="IPR006076">
    <property type="entry name" value="FAD-dep_OxRdtase"/>
</dbReference>
<evidence type="ECO:0000256" key="1">
    <source>
        <dbReference type="ARBA" id="ARBA00001974"/>
    </source>
</evidence>
<dbReference type="EnsemblMetazoa" id="Aqu2.1.14881_001">
    <property type="protein sequence ID" value="Aqu2.1.14881_001"/>
    <property type="gene ID" value="Aqu2.1.14881"/>
</dbReference>
<gene>
    <name evidence="9" type="primary">105314761</name>
</gene>
<dbReference type="PIRSF" id="PIRSF000189">
    <property type="entry name" value="D-aa_oxidase"/>
    <property type="match status" value="1"/>
</dbReference>
<dbReference type="PANTHER" id="PTHR11530:SF11">
    <property type="entry name" value="D-ASPARTATE OXIDASE"/>
    <property type="match status" value="1"/>
</dbReference>
<reference evidence="10" key="1">
    <citation type="journal article" date="2010" name="Nature">
        <title>The Amphimedon queenslandica genome and the evolution of animal complexity.</title>
        <authorList>
            <person name="Srivastava M."/>
            <person name="Simakov O."/>
            <person name="Chapman J."/>
            <person name="Fahey B."/>
            <person name="Gauthier M.E."/>
            <person name="Mitros T."/>
            <person name="Richards G.S."/>
            <person name="Conaco C."/>
            <person name="Dacre M."/>
            <person name="Hellsten U."/>
            <person name="Larroux C."/>
            <person name="Putnam N.H."/>
            <person name="Stanke M."/>
            <person name="Adamska M."/>
            <person name="Darling A."/>
            <person name="Degnan S.M."/>
            <person name="Oakley T.H."/>
            <person name="Plachetzki D.C."/>
            <person name="Zhai Y."/>
            <person name="Adamski M."/>
            <person name="Calcino A."/>
            <person name="Cummins S.F."/>
            <person name="Goodstein D.M."/>
            <person name="Harris C."/>
            <person name="Jackson D.J."/>
            <person name="Leys S.P."/>
            <person name="Shu S."/>
            <person name="Woodcroft B.J."/>
            <person name="Vervoort M."/>
            <person name="Kosik K.S."/>
            <person name="Manning G."/>
            <person name="Degnan B.M."/>
            <person name="Rokhsar D.S."/>
        </authorList>
    </citation>
    <scope>NUCLEOTIDE SEQUENCE [LARGE SCALE GENOMIC DNA]</scope>
</reference>
<reference evidence="9" key="2">
    <citation type="submission" date="2017-05" db="UniProtKB">
        <authorList>
            <consortium name="EnsemblMetazoa"/>
        </authorList>
    </citation>
    <scope>IDENTIFICATION</scope>
</reference>
<evidence type="ECO:0000256" key="3">
    <source>
        <dbReference type="ARBA" id="ARBA00006730"/>
    </source>
</evidence>
<dbReference type="KEGG" id="aqu:105314761"/>
<dbReference type="EnsemblMetazoa" id="XM_011409116.2">
    <property type="protein sequence ID" value="XP_011407418.1"/>
    <property type="gene ID" value="LOC105314761"/>
</dbReference>
<feature type="binding site" evidence="7">
    <location>
        <position position="233"/>
    </location>
    <ligand>
        <name>D-dopa</name>
        <dbReference type="ChEBI" id="CHEBI:149689"/>
    </ligand>
</feature>
<dbReference type="AlphaFoldDB" id="A0A1X7TJ52"/>
<keyword evidence="6" id="KW-0560">Oxidoreductase</keyword>
<evidence type="ECO:0000313" key="9">
    <source>
        <dbReference type="EnsemblMetazoa" id="Aqu2.1.14881_001"/>
    </source>
</evidence>
<dbReference type="GO" id="GO:0019478">
    <property type="term" value="P:D-amino acid catabolic process"/>
    <property type="evidence" value="ECO:0007669"/>
    <property type="project" value="TreeGrafter"/>
</dbReference>
<keyword evidence="5 7" id="KW-0274">FAD</keyword>
<proteinExistence type="inferred from homology"/>
<keyword evidence="10" id="KW-1185">Reference proteome</keyword>
<evidence type="ECO:0000256" key="6">
    <source>
        <dbReference type="ARBA" id="ARBA00023002"/>
    </source>
</evidence>
<evidence type="ECO:0000256" key="7">
    <source>
        <dbReference type="PIRSR" id="PIRSR000189-1"/>
    </source>
</evidence>
<comment type="similarity">
    <text evidence="3">Belongs to the DAMOX/DASOX family.</text>
</comment>
<evidence type="ECO:0000259" key="8">
    <source>
        <dbReference type="Pfam" id="PF01266"/>
    </source>
</evidence>
<dbReference type="PANTHER" id="PTHR11530">
    <property type="entry name" value="D-AMINO ACID OXIDASE"/>
    <property type="match status" value="1"/>
</dbReference>
<evidence type="ECO:0000256" key="2">
    <source>
        <dbReference type="ARBA" id="ARBA00004253"/>
    </source>
</evidence>
<feature type="binding site" evidence="7">
    <location>
        <position position="289"/>
    </location>
    <ligand>
        <name>D-dopa</name>
        <dbReference type="ChEBI" id="CHEBI:149689"/>
    </ligand>
</feature>
<accession>A0A1X7TJ52</accession>
<dbReference type="STRING" id="400682.A0A1X7TJ52"/>
<dbReference type="GO" id="GO:0003884">
    <property type="term" value="F:D-amino-acid oxidase activity"/>
    <property type="evidence" value="ECO:0007669"/>
    <property type="project" value="InterPro"/>
</dbReference>
<dbReference type="SUPFAM" id="SSF54373">
    <property type="entry name" value="FAD-linked reductases, C-terminal domain"/>
    <property type="match status" value="1"/>
</dbReference>
<dbReference type="GO" id="GO:0005782">
    <property type="term" value="C:peroxisomal matrix"/>
    <property type="evidence" value="ECO:0007669"/>
    <property type="project" value="UniProtKB-SubCell"/>
</dbReference>
<comment type="cofactor">
    <cofactor evidence="1 7">
        <name>FAD</name>
        <dbReference type="ChEBI" id="CHEBI:57692"/>
    </cofactor>
</comment>
<protein>
    <recommendedName>
        <fullName evidence="8">FAD dependent oxidoreductase domain-containing protein</fullName>
    </recommendedName>
</protein>
<dbReference type="GO" id="GO:0071949">
    <property type="term" value="F:FAD binding"/>
    <property type="evidence" value="ECO:0007669"/>
    <property type="project" value="InterPro"/>
</dbReference>
<evidence type="ECO:0000256" key="5">
    <source>
        <dbReference type="ARBA" id="ARBA00022827"/>
    </source>
</evidence>
<feature type="domain" description="FAD dependent oxidoreductase" evidence="8">
    <location>
        <begin position="4"/>
        <end position="331"/>
    </location>
</feature>
<dbReference type="OrthoDB" id="2015447at2759"/>
<dbReference type="Pfam" id="PF01266">
    <property type="entry name" value="DAO"/>
    <property type="match status" value="1"/>
</dbReference>
<dbReference type="InParanoid" id="A0A1X7TJ52"/>
<evidence type="ECO:0000313" key="10">
    <source>
        <dbReference type="Proteomes" id="UP000007879"/>
    </source>
</evidence>
<organism evidence="9">
    <name type="scientific">Amphimedon queenslandica</name>
    <name type="common">Sponge</name>
    <dbReference type="NCBI Taxonomy" id="400682"/>
    <lineage>
        <taxon>Eukaryota</taxon>
        <taxon>Metazoa</taxon>
        <taxon>Porifera</taxon>
        <taxon>Demospongiae</taxon>
        <taxon>Heteroscleromorpha</taxon>
        <taxon>Haplosclerida</taxon>
        <taxon>Niphatidae</taxon>
        <taxon>Amphimedon</taxon>
    </lineage>
</organism>
<dbReference type="OMA" id="DEKCYPT"/>
<keyword evidence="4" id="KW-0285">Flavoprotein</keyword>
<feature type="binding site" evidence="7">
    <location>
        <position position="187"/>
    </location>
    <ligand>
        <name>FAD</name>
        <dbReference type="ChEBI" id="CHEBI:57692"/>
    </ligand>
</feature>
<comment type="subcellular location">
    <subcellularLocation>
        <location evidence="2">Peroxisome matrix</location>
    </subcellularLocation>
</comment>
<evidence type="ECO:0000256" key="4">
    <source>
        <dbReference type="ARBA" id="ARBA00022630"/>
    </source>
</evidence>
<dbReference type="Proteomes" id="UP000007879">
    <property type="component" value="Unassembled WGS sequence"/>
</dbReference>
<dbReference type="eggNOG" id="KOG3923">
    <property type="taxonomic scope" value="Eukaryota"/>
</dbReference>
<dbReference type="SUPFAM" id="SSF51971">
    <property type="entry name" value="Nucleotide-binding domain"/>
    <property type="match status" value="1"/>
</dbReference>
<dbReference type="InterPro" id="IPR023209">
    <property type="entry name" value="DAO"/>
</dbReference>